<organism evidence="3 4">
    <name type="scientific">Actinocorallia libanotica</name>
    <dbReference type="NCBI Taxonomy" id="46162"/>
    <lineage>
        <taxon>Bacteria</taxon>
        <taxon>Bacillati</taxon>
        <taxon>Actinomycetota</taxon>
        <taxon>Actinomycetes</taxon>
        <taxon>Streptosporangiales</taxon>
        <taxon>Thermomonosporaceae</taxon>
        <taxon>Actinocorallia</taxon>
    </lineage>
</organism>
<dbReference type="RefSeq" id="WP_344245664.1">
    <property type="nucleotide sequence ID" value="NZ_BAAAHH010000039.1"/>
</dbReference>
<protein>
    <submittedName>
        <fullName evidence="3">Uncharacterized protein</fullName>
    </submittedName>
</protein>
<name>A0ABN1RW52_9ACTN</name>
<dbReference type="Proteomes" id="UP001500665">
    <property type="component" value="Unassembled WGS sequence"/>
</dbReference>
<keyword evidence="2" id="KW-1133">Transmembrane helix</keyword>
<comment type="caution">
    <text evidence="3">The sequence shown here is derived from an EMBL/GenBank/DDBJ whole genome shotgun (WGS) entry which is preliminary data.</text>
</comment>
<keyword evidence="2" id="KW-0812">Transmembrane</keyword>
<gene>
    <name evidence="3" type="ORF">GCM10009550_66600</name>
</gene>
<sequence length="248" mass="24976">MTAPLGPFRLTARILSSPAGVVYAALDPAGRQVQVALLTRGAASDPAARDRFAGAVRGSGAAVLAADTDDEGPWAIGTGNLAGLLEPVLLRGEASRGRGPQFLHHWAGRGEDPAFPTGRREGRRGEQVEHPSFTRAPGSGGWSTDGSLSPGASLMMAVLALIVLALLVLGVVILLVWLLRSQPAELPVEPAPTPTTESASPTPSPSPSGSSGPPTPDPSGTTPAPTGPGTGPTPGPTPLPDDGGDNPL</sequence>
<feature type="compositionally biased region" description="Basic and acidic residues" evidence="1">
    <location>
        <begin position="108"/>
        <end position="129"/>
    </location>
</feature>
<reference evidence="3 4" key="1">
    <citation type="journal article" date="2019" name="Int. J. Syst. Evol. Microbiol.">
        <title>The Global Catalogue of Microorganisms (GCM) 10K type strain sequencing project: providing services to taxonomists for standard genome sequencing and annotation.</title>
        <authorList>
            <consortium name="The Broad Institute Genomics Platform"/>
            <consortium name="The Broad Institute Genome Sequencing Center for Infectious Disease"/>
            <person name="Wu L."/>
            <person name="Ma J."/>
        </authorList>
    </citation>
    <scope>NUCLEOTIDE SEQUENCE [LARGE SCALE GENOMIC DNA]</scope>
    <source>
        <strain evidence="3 4">JCM 10696</strain>
    </source>
</reference>
<keyword evidence="4" id="KW-1185">Reference proteome</keyword>
<evidence type="ECO:0000313" key="3">
    <source>
        <dbReference type="EMBL" id="GAA0965737.1"/>
    </source>
</evidence>
<dbReference type="EMBL" id="BAAAHH010000039">
    <property type="protein sequence ID" value="GAA0965737.1"/>
    <property type="molecule type" value="Genomic_DNA"/>
</dbReference>
<accession>A0ABN1RW52</accession>
<evidence type="ECO:0000313" key="4">
    <source>
        <dbReference type="Proteomes" id="UP001500665"/>
    </source>
</evidence>
<keyword evidence="2" id="KW-0472">Membrane</keyword>
<feature type="region of interest" description="Disordered" evidence="1">
    <location>
        <begin position="188"/>
        <end position="248"/>
    </location>
</feature>
<evidence type="ECO:0000256" key="1">
    <source>
        <dbReference type="SAM" id="MobiDB-lite"/>
    </source>
</evidence>
<proteinExistence type="predicted"/>
<evidence type="ECO:0000256" key="2">
    <source>
        <dbReference type="SAM" id="Phobius"/>
    </source>
</evidence>
<feature type="region of interest" description="Disordered" evidence="1">
    <location>
        <begin position="101"/>
        <end position="144"/>
    </location>
</feature>
<feature type="compositionally biased region" description="Low complexity" evidence="1">
    <location>
        <begin position="194"/>
        <end position="224"/>
    </location>
</feature>
<feature type="transmembrane region" description="Helical" evidence="2">
    <location>
        <begin position="154"/>
        <end position="179"/>
    </location>
</feature>